<gene>
    <name evidence="2" type="ORF">POPTR_017G052700</name>
</gene>
<dbReference type="EMBL" id="CM009306">
    <property type="protein sequence ID" value="PNS95350.1"/>
    <property type="molecule type" value="Genomic_DNA"/>
</dbReference>
<dbReference type="SUPFAM" id="SSF81558">
    <property type="entry name" value="Photosystem I subunits PsaA/PsaB"/>
    <property type="match status" value="1"/>
</dbReference>
<keyword evidence="1" id="KW-0472">Membrane</keyword>
<accession>A0A2K1X3K1</accession>
<dbReference type="PANTHER" id="PTHR30128">
    <property type="entry name" value="OUTER MEMBRANE PROTEIN, OMPA-RELATED"/>
    <property type="match status" value="1"/>
</dbReference>
<feature type="transmembrane region" description="Helical" evidence="1">
    <location>
        <begin position="83"/>
        <end position="103"/>
    </location>
</feature>
<dbReference type="InterPro" id="IPR036408">
    <property type="entry name" value="PSI_PsaA/B_sf"/>
</dbReference>
<feature type="transmembrane region" description="Helical" evidence="1">
    <location>
        <begin position="21"/>
        <end position="46"/>
    </location>
</feature>
<feature type="transmembrane region" description="Helical" evidence="1">
    <location>
        <begin position="52"/>
        <end position="71"/>
    </location>
</feature>
<dbReference type="Gene3D" id="1.20.1130.10">
    <property type="entry name" value="Photosystem I PsaA/PsaB"/>
    <property type="match status" value="3"/>
</dbReference>
<keyword evidence="1" id="KW-1133">Transmembrane helix</keyword>
<sequence>MGILLTLRFPRFSQGLAKDATICRISFGIAINIFSSHFGQLANIFLLTSKNLFHGALSLVNIVDFGVYQWWYTIGLRNNEDLYIEAFFLLFLFIISLLGELFGVSSLTLIGHLVHVSILGFRGNLYYIFFLISSHMYITNFEIEHNIKDILEAHIPLEAQHMYSLPAYAFITQEFTTQAALYTQHHYIIRFIMTRAFTNEVIFVIRDYNSETNENNVLARIWTRLFLGFHTLGLYVYNDAMLAFGTPKKKILIEPIFTQWIRFAHNKLHMGSMFLS</sequence>
<dbReference type="GO" id="GO:0016020">
    <property type="term" value="C:membrane"/>
    <property type="evidence" value="ECO:0007669"/>
    <property type="project" value="InterPro"/>
</dbReference>
<dbReference type="Pfam" id="PF00223">
    <property type="entry name" value="PsaA_PsaB"/>
    <property type="match status" value="1"/>
</dbReference>
<evidence type="ECO:0000313" key="3">
    <source>
        <dbReference type="Proteomes" id="UP000006729"/>
    </source>
</evidence>
<keyword evidence="1" id="KW-0812">Transmembrane</keyword>
<organism evidence="2 3">
    <name type="scientific">Populus trichocarpa</name>
    <name type="common">Western balsam poplar</name>
    <name type="synonym">Populus balsamifera subsp. trichocarpa</name>
    <dbReference type="NCBI Taxonomy" id="3694"/>
    <lineage>
        <taxon>Eukaryota</taxon>
        <taxon>Viridiplantae</taxon>
        <taxon>Streptophyta</taxon>
        <taxon>Embryophyta</taxon>
        <taxon>Tracheophyta</taxon>
        <taxon>Spermatophyta</taxon>
        <taxon>Magnoliopsida</taxon>
        <taxon>eudicotyledons</taxon>
        <taxon>Gunneridae</taxon>
        <taxon>Pentapetalae</taxon>
        <taxon>rosids</taxon>
        <taxon>fabids</taxon>
        <taxon>Malpighiales</taxon>
        <taxon>Salicaceae</taxon>
        <taxon>Saliceae</taxon>
        <taxon>Populus</taxon>
    </lineage>
</organism>
<feature type="transmembrane region" description="Helical" evidence="1">
    <location>
        <begin position="109"/>
        <end position="132"/>
    </location>
</feature>
<keyword evidence="3" id="KW-1185">Reference proteome</keyword>
<evidence type="ECO:0000256" key="1">
    <source>
        <dbReference type="SAM" id="Phobius"/>
    </source>
</evidence>
<dbReference type="STRING" id="3694.A0A2K1X3K1"/>
<proteinExistence type="predicted"/>
<dbReference type="GO" id="GO:0009579">
    <property type="term" value="C:thylakoid"/>
    <property type="evidence" value="ECO:0007669"/>
    <property type="project" value="InterPro"/>
</dbReference>
<dbReference type="PANTHER" id="PTHR30128:SF19">
    <property type="entry name" value="PHOTOSYSTEM I P700 CHLOROPHYLL A APOPROTEIN A1-RELATED"/>
    <property type="match status" value="1"/>
</dbReference>
<protein>
    <submittedName>
        <fullName evidence="2">Uncharacterized protein</fullName>
    </submittedName>
</protein>
<name>A0A2K1X3K1_POPTR</name>
<reference evidence="2 3" key="1">
    <citation type="journal article" date="2006" name="Science">
        <title>The genome of black cottonwood, Populus trichocarpa (Torr. &amp; Gray).</title>
        <authorList>
            <person name="Tuskan G.A."/>
            <person name="Difazio S."/>
            <person name="Jansson S."/>
            <person name="Bohlmann J."/>
            <person name="Grigoriev I."/>
            <person name="Hellsten U."/>
            <person name="Putnam N."/>
            <person name="Ralph S."/>
            <person name="Rombauts S."/>
            <person name="Salamov A."/>
            <person name="Schein J."/>
            <person name="Sterck L."/>
            <person name="Aerts A."/>
            <person name="Bhalerao R.R."/>
            <person name="Bhalerao R.P."/>
            <person name="Blaudez D."/>
            <person name="Boerjan W."/>
            <person name="Brun A."/>
            <person name="Brunner A."/>
            <person name="Busov V."/>
            <person name="Campbell M."/>
            <person name="Carlson J."/>
            <person name="Chalot M."/>
            <person name="Chapman J."/>
            <person name="Chen G.L."/>
            <person name="Cooper D."/>
            <person name="Coutinho P.M."/>
            <person name="Couturier J."/>
            <person name="Covert S."/>
            <person name="Cronk Q."/>
            <person name="Cunningham R."/>
            <person name="Davis J."/>
            <person name="Degroeve S."/>
            <person name="Dejardin A."/>
            <person name="Depamphilis C."/>
            <person name="Detter J."/>
            <person name="Dirks B."/>
            <person name="Dubchak I."/>
            <person name="Duplessis S."/>
            <person name="Ehlting J."/>
            <person name="Ellis B."/>
            <person name="Gendler K."/>
            <person name="Goodstein D."/>
            <person name="Gribskov M."/>
            <person name="Grimwood J."/>
            <person name="Groover A."/>
            <person name="Gunter L."/>
            <person name="Hamberger B."/>
            <person name="Heinze B."/>
            <person name="Helariutta Y."/>
            <person name="Henrissat B."/>
            <person name="Holligan D."/>
            <person name="Holt R."/>
            <person name="Huang W."/>
            <person name="Islam-Faridi N."/>
            <person name="Jones S."/>
            <person name="Jones-Rhoades M."/>
            <person name="Jorgensen R."/>
            <person name="Joshi C."/>
            <person name="Kangasjarvi J."/>
            <person name="Karlsson J."/>
            <person name="Kelleher C."/>
            <person name="Kirkpatrick R."/>
            <person name="Kirst M."/>
            <person name="Kohler A."/>
            <person name="Kalluri U."/>
            <person name="Larimer F."/>
            <person name="Leebens-Mack J."/>
            <person name="Leple J.C."/>
            <person name="Locascio P."/>
            <person name="Lou Y."/>
            <person name="Lucas S."/>
            <person name="Martin F."/>
            <person name="Montanini B."/>
            <person name="Napoli C."/>
            <person name="Nelson D.R."/>
            <person name="Nelson C."/>
            <person name="Nieminen K."/>
            <person name="Nilsson O."/>
            <person name="Pereda V."/>
            <person name="Peter G."/>
            <person name="Philippe R."/>
            <person name="Pilate G."/>
            <person name="Poliakov A."/>
            <person name="Razumovskaya J."/>
            <person name="Richardson P."/>
            <person name="Rinaldi C."/>
            <person name="Ritland K."/>
            <person name="Rouze P."/>
            <person name="Ryaboy D."/>
            <person name="Schmutz J."/>
            <person name="Schrader J."/>
            <person name="Segerman B."/>
            <person name="Shin H."/>
            <person name="Siddiqui A."/>
            <person name="Sterky F."/>
            <person name="Terry A."/>
            <person name="Tsai C.J."/>
            <person name="Uberbacher E."/>
            <person name="Unneberg P."/>
            <person name="Vahala J."/>
            <person name="Wall K."/>
            <person name="Wessler S."/>
            <person name="Yang G."/>
            <person name="Yin T."/>
            <person name="Douglas C."/>
            <person name="Marra M."/>
            <person name="Sandberg G."/>
            <person name="Van de Peer Y."/>
            <person name="Rokhsar D."/>
        </authorList>
    </citation>
    <scope>NUCLEOTIDE SEQUENCE [LARGE SCALE GENOMIC DNA]</scope>
    <source>
        <strain evidence="3">cv. Nisqually</strain>
    </source>
</reference>
<dbReference type="AlphaFoldDB" id="A0A2K1X3K1"/>
<dbReference type="Proteomes" id="UP000006729">
    <property type="component" value="Chromosome 17"/>
</dbReference>
<evidence type="ECO:0000313" key="2">
    <source>
        <dbReference type="EMBL" id="PNS95350.1"/>
    </source>
</evidence>
<dbReference type="PRINTS" id="PR00257">
    <property type="entry name" value="PHOTSYSPSAAB"/>
</dbReference>
<dbReference type="InterPro" id="IPR001280">
    <property type="entry name" value="PSI_PsaA/B"/>
</dbReference>
<dbReference type="InParanoid" id="A0A2K1X3K1"/>
<dbReference type="GO" id="GO:0015979">
    <property type="term" value="P:photosynthesis"/>
    <property type="evidence" value="ECO:0007669"/>
    <property type="project" value="InterPro"/>
</dbReference>